<sequence>MRYDDFKSLITNSDEEDWLYDDELGKFIFKGDIRISILSDRSEPVGDDGFYEDWARSFPDKNARRKIYFLQFNDSIIEQFFTVAVDGHRSYIPYPKLDGMTITEEQYKLGQIVNSIHGYSFDEYLRQAGITVV</sequence>
<gene>
    <name evidence="1" type="ORF">JOD01_002511</name>
</gene>
<organism evidence="1 2">
    <name type="scientific">Brevibacillus fulvus</name>
    <dbReference type="NCBI Taxonomy" id="1125967"/>
    <lineage>
        <taxon>Bacteria</taxon>
        <taxon>Bacillati</taxon>
        <taxon>Bacillota</taxon>
        <taxon>Bacilli</taxon>
        <taxon>Bacillales</taxon>
        <taxon>Paenibacillaceae</taxon>
        <taxon>Brevibacillus</taxon>
    </lineage>
</organism>
<dbReference type="RefSeq" id="WP_204518645.1">
    <property type="nucleotide sequence ID" value="NZ_BAABIN010000005.1"/>
</dbReference>
<reference evidence="1" key="1">
    <citation type="submission" date="2021-01" db="EMBL/GenBank/DDBJ databases">
        <title>Genomic Encyclopedia of Type Strains, Phase IV (KMG-IV): sequencing the most valuable type-strain genomes for metagenomic binning, comparative biology and taxonomic classification.</title>
        <authorList>
            <person name="Goeker M."/>
        </authorList>
    </citation>
    <scope>NUCLEOTIDE SEQUENCE</scope>
    <source>
        <strain evidence="1">DSM 25523</strain>
    </source>
</reference>
<dbReference type="EMBL" id="JAFBEB010000008">
    <property type="protein sequence ID" value="MBM7590899.1"/>
    <property type="molecule type" value="Genomic_DNA"/>
</dbReference>
<dbReference type="AlphaFoldDB" id="A0A939BUY1"/>
<protein>
    <submittedName>
        <fullName evidence="1">Uncharacterized protein</fullName>
    </submittedName>
</protein>
<keyword evidence="2" id="KW-1185">Reference proteome</keyword>
<proteinExistence type="predicted"/>
<dbReference type="Proteomes" id="UP000717624">
    <property type="component" value="Unassembled WGS sequence"/>
</dbReference>
<evidence type="ECO:0000313" key="1">
    <source>
        <dbReference type="EMBL" id="MBM7590899.1"/>
    </source>
</evidence>
<comment type="caution">
    <text evidence="1">The sequence shown here is derived from an EMBL/GenBank/DDBJ whole genome shotgun (WGS) entry which is preliminary data.</text>
</comment>
<name>A0A939BUY1_9BACL</name>
<accession>A0A939BUY1</accession>
<evidence type="ECO:0000313" key="2">
    <source>
        <dbReference type="Proteomes" id="UP000717624"/>
    </source>
</evidence>